<dbReference type="OrthoDB" id="2958217at2759"/>
<proteinExistence type="predicted"/>
<feature type="domain" description="Heterokaryon incompatibility" evidence="1">
    <location>
        <begin position="38"/>
        <end position="176"/>
    </location>
</feature>
<name>A0A6A6DP17_9PEZI</name>
<dbReference type="EMBL" id="ML994660">
    <property type="protein sequence ID" value="KAF2180132.1"/>
    <property type="molecule type" value="Genomic_DNA"/>
</dbReference>
<reference evidence="2" key="1">
    <citation type="journal article" date="2020" name="Stud. Mycol.">
        <title>101 Dothideomycetes genomes: a test case for predicting lifestyles and emergence of pathogens.</title>
        <authorList>
            <person name="Haridas S."/>
            <person name="Albert R."/>
            <person name="Binder M."/>
            <person name="Bloem J."/>
            <person name="Labutti K."/>
            <person name="Salamov A."/>
            <person name="Andreopoulos B."/>
            <person name="Baker S."/>
            <person name="Barry K."/>
            <person name="Bills G."/>
            <person name="Bluhm B."/>
            <person name="Cannon C."/>
            <person name="Castanera R."/>
            <person name="Culley D."/>
            <person name="Daum C."/>
            <person name="Ezra D."/>
            <person name="Gonzalez J."/>
            <person name="Henrissat B."/>
            <person name="Kuo A."/>
            <person name="Liang C."/>
            <person name="Lipzen A."/>
            <person name="Lutzoni F."/>
            <person name="Magnuson J."/>
            <person name="Mondo S."/>
            <person name="Nolan M."/>
            <person name="Ohm R."/>
            <person name="Pangilinan J."/>
            <person name="Park H.-J."/>
            <person name="Ramirez L."/>
            <person name="Alfaro M."/>
            <person name="Sun H."/>
            <person name="Tritt A."/>
            <person name="Yoshinaga Y."/>
            <person name="Zwiers L.-H."/>
            <person name="Turgeon B."/>
            <person name="Goodwin S."/>
            <person name="Spatafora J."/>
            <person name="Crous P."/>
            <person name="Grigoriev I."/>
        </authorList>
    </citation>
    <scope>NUCLEOTIDE SEQUENCE</scope>
    <source>
        <strain evidence="2">CBS 207.26</strain>
    </source>
</reference>
<sequence>MISTETLPALPSRVLDVDALHSPSKLSLVESCGRHGHYVTLSHVWGQQRIITTTATNIREQMQSIRLETLSQTFKIAISIVRKLNIRYIWIDSLCIIQDDPKDWAVEAAKMGGYYLNSLFNIAAVSAYDGYTGRFMRYMPLKITPCPITVRFSASAQNTDGFQRPTLWQRAWVLQERLLSPRLLLFSEMQMSWLCRTEEASERVPEGTSRFIDLKHSDKAFRSAILGFTSLINLYNSWYDLVMLYGKCSLTVKSDIFPAISGIARAIGRATGDEYYAGHWRNDLHRGLLWTAPDSTASHVDLREHRAPSWSWASL</sequence>
<dbReference type="PANTHER" id="PTHR33112">
    <property type="entry name" value="DOMAIN PROTEIN, PUTATIVE-RELATED"/>
    <property type="match status" value="1"/>
</dbReference>
<accession>A0A6A6DP17</accession>
<gene>
    <name evidence="2" type="ORF">K469DRAFT_593692</name>
</gene>
<dbReference type="Proteomes" id="UP000800200">
    <property type="component" value="Unassembled WGS sequence"/>
</dbReference>
<evidence type="ECO:0000259" key="1">
    <source>
        <dbReference type="Pfam" id="PF06985"/>
    </source>
</evidence>
<protein>
    <submittedName>
        <fullName evidence="2">HET-domain-containing protein</fullName>
    </submittedName>
</protein>
<organism evidence="2 3">
    <name type="scientific">Zopfia rhizophila CBS 207.26</name>
    <dbReference type="NCBI Taxonomy" id="1314779"/>
    <lineage>
        <taxon>Eukaryota</taxon>
        <taxon>Fungi</taxon>
        <taxon>Dikarya</taxon>
        <taxon>Ascomycota</taxon>
        <taxon>Pezizomycotina</taxon>
        <taxon>Dothideomycetes</taxon>
        <taxon>Dothideomycetes incertae sedis</taxon>
        <taxon>Zopfiaceae</taxon>
        <taxon>Zopfia</taxon>
    </lineage>
</organism>
<dbReference type="Pfam" id="PF06985">
    <property type="entry name" value="HET"/>
    <property type="match status" value="1"/>
</dbReference>
<feature type="non-terminal residue" evidence="2">
    <location>
        <position position="315"/>
    </location>
</feature>
<dbReference type="InterPro" id="IPR010730">
    <property type="entry name" value="HET"/>
</dbReference>
<evidence type="ECO:0000313" key="3">
    <source>
        <dbReference type="Proteomes" id="UP000800200"/>
    </source>
</evidence>
<keyword evidence="3" id="KW-1185">Reference proteome</keyword>
<dbReference type="AlphaFoldDB" id="A0A6A6DP17"/>
<evidence type="ECO:0000313" key="2">
    <source>
        <dbReference type="EMBL" id="KAF2180132.1"/>
    </source>
</evidence>
<dbReference type="PANTHER" id="PTHR33112:SF16">
    <property type="entry name" value="HETEROKARYON INCOMPATIBILITY DOMAIN-CONTAINING PROTEIN"/>
    <property type="match status" value="1"/>
</dbReference>